<sequence length="3531" mass="378693">MGTPWTAHNVSIPAYPNVFTPDPTGRYIAGSPAISPTQGPAPVSSPRQALVITGADIAIQPVVQHPGFEHDMHAPTQEGPLAQYPTFSVIDPSHKWQRIRDWASKDSATATGAASAGSSGAAETLMGGPPANAGEVDVTASIDSTLLELELERARASLKAAAAAGGPGGTSSVAAAISAAAAAAAKAIGVPPTVSHSAGGALGSGRHSADLVGMSSSLSVGAAAPPRSSAMPPREPSFGGFGTAPTQAPTTAAAAATALAASNSLHAQGSFRQTPTGGGPIGPEASSSSMPAHGHLPPVPPSHHNPLRYSTPVLHGSARADALHASLGAVGEVSALLHQQAMATPGTGGTGGSTGSFLGRGSLGITGYVQSMQHAQAAFTVERTALEARCRAAEEALAQSERRYSVDVERLQSRVSALESGMAAERQLCGQLQHQLQGELKRLRAATEAEAAARAAESAAKEMLNASNQSLELERRRTAEAAEQAAEKARELSSRVSALEAERAGLEKQLLQEKTWACSPRGVSIAFLVSWQEHASTLHKQLRDAQRQEQALMEKLGSSEGARQQQEMRLEAAAEQVAAMRNELQLLNAKLAARDKQLLKHVQEVEETQLAALRTELGAVQSRLQRQEGLYAALRTSLAAIHQALGPQSVKAVAERQRLGPVLMHSCPRASTLLAKIRRRPAHLGRDTTGMPRTHATRLLHPGMSHGLVGLVALPHQALAAAFGYSEGLLSGFTAAASDYGAVADRLLSQREVAEEDATAVVQRVKELVTQTRSLYMASEKREVALTAETDQAMSALRQTNTEAEARLASCNAALRTATQRVEELAMHLQESRNRCSELEGSLQAAQQAKQAERRRCEELQDVLGELQEELSALRMQATEAEAAQRELSASREQAVQLQQQMEQLNVLAQRSAEAAEIKEGRIRELRAALASALDNTSAAEGQTGMLLREKQQVTGRGDKEGQRYQPVLEALDEERRRSASLEAVVQSAEQQLDMIRSRADAVEASYQGLCQQVVEAAKAAASQARELQQAAAGGVVRMPLGTSSRLAASQLSFRAAEEEPAAQLAALENVLERLARSAATTTLSLRESRPEGGLARLGDHDVPQLSAQQAIASQHLQAAHQHLQHVGRVGSGGQLLPRPENATAEAVASASSPSLCLHELAQKVLSNLTEREAGSEQRVDKVMKELAEARQEATKVAVLQERLAACEAELGHVKATAQAEFDRVQGEVTKAFLEADKLREAALADAEGRARAAEQMAADAAAQSQAQVAAVEAMAEARVRDAEAARSAAVALVTSLQEELAHARSLLDAARAELQSLQEEQAAGLRHVGGLNEQIRRLSDDVTRWRKAANPRTRERMVLLAKVRILRRKRTQLQSQLTAEKHRTAQLSSAVEARRERIRQGLVQMRQMQIDNVQLSSRVQEAESRATRADALVSRLEERRINVEQDRKAQAEKAAKLAGQLAEVNKALEAARKAEAAARKDMDRIIREQLEPQQRRTATVLEELERAAQALQESQANATRLLQQGEALRSELAEVKRAAEEDSQRAQERLTAISREVTDRDTAIASLRQQLAAAQASAAAAAALLPAVSSGQLGDAAAVQAHLIGQLGHLQAANAELEARRTSVETELEVLRVRLSRAEALSSAGIVPATGSSPSVPPLTRSLGDLTGGVAGGTPQSAVVAAATLRDDGSVSARAFNGRDQDSVLTGAKDQRIHELRAALASVMAERAALQRELASAREESGAEIETQGAHVRMLEPQHSHIHRSRDTTTFAASSHIPVTVCVRRKQACTERWFCAGIYVRTRRGAAASDFTGVNREATGRGYCFRAANHAGRRGQGNRTDRALSNSVSRYTHSHVTQLPRGYGYELPVPVLHVIEAEVRERQRLEEMERRLQQETAALEKRVRDAERAAADAASRGEERLRQAERAREQLSQMQALHASAEEAVRQLSSQLRELQQGNSSQAHAAAAEVQQLQAAADSLRLEAALAKDNAETNEAEIRRLTSQNEAAASQARALASQLQASGDCEPKDGALSDDLAAARTRMGCLQQELMEQKDECDTLHRANEALQASLAAAEERHLDSESQLVEAEAALSRQQGLVRQVQAENERLHAQYGELQQQLQQLAAERQAAVAAAATAARALSPKTRSDAASLGARREGSLETRLLEAAVSDLQAKLDALQADLMSSETRAGQAEQDAQLLQTDLDAANSRLRAAEAKVVELQGRLEASMSGSTHGVSTLKEKVLELELQLDEQRDREEAAQAALARTTERCDELQVALAEADRRAEELRHRCEDKELEVGVLQAQLATASAQRLAQQAEAQQVVATHGSDQAAVTVMEFKLREKALLVDALQTESGKLAERLSEVQGELLEAQEARDKTAALLRTAEARLAEERSEVESLRRQLAAASSQGRGADLLWVQRAAEAEDAVVEAAAAHVRSAGLETRAQDLEAALAEAETRAAAAADAETRTAAALAAEREAHLQEVTALQLQVQGLQGRLAVCERQVADRDARLEGVGKQLSSLRGHTEAFEGQLKEVRQELRAALQENETLQRRIASAEQEAADAGRRGTLQTDGASVSGLSISTSSHAPQQQLVGMLTENRDLLEKLTATHSKLKQARAKLAQWEQELRSKDLEVERLRAQVAAAGGTNNSDGVTATLRSELQAYKAALAASQEEAAASAAAAAEAQARCEALTHRLQQDGERRASHSQASSRAVEHASPSMLERLQQHHNHQHQRSPSGGSNAEDAEIRNTLQALMQKIRAQRSEIESLTSELQAANTKRTELAKEAATLDQRLAEAEIRERDLAATAETLRQQLVVSQQQLETRQLLLQQLRSVPQQQQQQQQKHIVGLLGPPSPSSASQVMWERGTAGGDGPEDGQRSASPSPRSQATRPYHSTRSAMSPSRGVSAAGHHPYPGGGAGSSAGGGGVALSLVSASYSSQHQLLLAQQHQQQATKLDRVVAMWRDACRAKDARVQELQADLTTFSTQLERARADASALTAKVLEREQALTSCQHQLELTRDSLGAQLQAAEDKLEAKGQRLAAVEDELQGREEELREVRAQLQAAERSLLMLQAESGSQREATAKAVADLSAAMRQVAALQAEVQELQQRSSSARSGAQQMTDQVYHLQEQLNRSDAVVGRLLMAVRTAMATAVAKASAAVAGAGGGGSGGAGSEGDRSSADGGGGGLGSVFSVASLSSQSGSGPVPGNLTTSLRLLEELTAVLVEELQRRGAALVAAEAEVAGLQSRLAAREEDVKRLEARLKSAQDSLTARLDEVSRLQTALRRKEADCEAVETEISAQIADYQRLKQRLLQQERDSSRLSSDQEALLRRGDELEAALAAKQEECALLMKKCAQLEEQWQAGRSAMAALQERVRSLDAHSEALQRNSQAAALARQDAAAALDTARAELRSASQQAAAYREQLEMRNNEVRELNSMLQAWEAMRLGKDAQIAALLERCKRHEEDAAEKARTIEALRRKLQAYRRRGQLTLVGALQHQITTTTSKLTTTRRVGLFVSCSSSSSAYSPT</sequence>
<feature type="compositionally biased region" description="Basic and acidic residues" evidence="2">
    <location>
        <begin position="1904"/>
        <end position="1930"/>
    </location>
</feature>
<dbReference type="SUPFAM" id="SSF57997">
    <property type="entry name" value="Tropomyosin"/>
    <property type="match status" value="2"/>
</dbReference>
<feature type="region of interest" description="Disordered" evidence="2">
    <location>
        <begin position="110"/>
        <end position="132"/>
    </location>
</feature>
<feature type="coiled-coil region" evidence="1">
    <location>
        <begin position="1406"/>
        <end position="1557"/>
    </location>
</feature>
<dbReference type="Gene3D" id="1.10.287.1490">
    <property type="match status" value="1"/>
</dbReference>
<feature type="coiled-coil region" evidence="1">
    <location>
        <begin position="1294"/>
        <end position="1321"/>
    </location>
</feature>
<feature type="coiled-coil region" evidence="1">
    <location>
        <begin position="2440"/>
        <end position="2467"/>
    </location>
</feature>
<feature type="region of interest" description="Disordered" evidence="2">
    <location>
        <begin position="2700"/>
        <end position="2721"/>
    </location>
</feature>
<evidence type="ECO:0000313" key="4">
    <source>
        <dbReference type="Proteomes" id="UP000001058"/>
    </source>
</evidence>
<feature type="compositionally biased region" description="Low complexity" evidence="2">
    <location>
        <begin position="222"/>
        <end position="232"/>
    </location>
</feature>
<dbReference type="OrthoDB" id="568511at2759"/>
<feature type="coiled-coil region" evidence="1">
    <location>
        <begin position="446"/>
        <end position="509"/>
    </location>
</feature>
<feature type="coiled-coil region" evidence="1">
    <location>
        <begin position="2977"/>
        <end position="3120"/>
    </location>
</feature>
<feature type="coiled-coil region" evidence="1">
    <location>
        <begin position="1173"/>
        <end position="1210"/>
    </location>
</feature>
<feature type="region of interest" description="Disordered" evidence="2">
    <location>
        <begin position="2728"/>
        <end position="2747"/>
    </location>
</feature>
<organism evidence="4">
    <name type="scientific">Volvox carteri f. nagariensis</name>
    <dbReference type="NCBI Taxonomy" id="3068"/>
    <lineage>
        <taxon>Eukaryota</taxon>
        <taxon>Viridiplantae</taxon>
        <taxon>Chlorophyta</taxon>
        <taxon>core chlorophytes</taxon>
        <taxon>Chlorophyceae</taxon>
        <taxon>CS clade</taxon>
        <taxon>Chlamydomonadales</taxon>
        <taxon>Volvocaceae</taxon>
        <taxon>Volvox</taxon>
    </lineage>
</organism>
<feature type="coiled-coil region" evidence="1">
    <location>
        <begin position="2602"/>
        <end position="2677"/>
    </location>
</feature>
<feature type="region of interest" description="Disordered" evidence="2">
    <location>
        <begin position="1904"/>
        <end position="1939"/>
    </location>
</feature>
<dbReference type="PANTHER" id="PTHR23159">
    <property type="entry name" value="CENTROSOMAL PROTEIN 2"/>
    <property type="match status" value="1"/>
</dbReference>
<dbReference type="GeneID" id="9622671"/>
<dbReference type="KEGG" id="vcn:VOLCADRAFT_97975"/>
<keyword evidence="4" id="KW-1185">Reference proteome</keyword>
<feature type="coiled-coil region" evidence="1">
    <location>
        <begin position="3238"/>
        <end position="3489"/>
    </location>
</feature>
<protein>
    <submittedName>
        <fullName evidence="3">Uncharacterized protein</fullName>
    </submittedName>
</protein>
<accession>D8UE46</accession>
<feature type="coiled-coil region" evidence="1">
    <location>
        <begin position="535"/>
        <end position="597"/>
    </location>
</feature>
<feature type="compositionally biased region" description="Polar residues" evidence="2">
    <location>
        <begin position="2882"/>
        <end position="2904"/>
    </location>
</feature>
<evidence type="ECO:0000313" key="3">
    <source>
        <dbReference type="EMBL" id="EFJ42063.1"/>
    </source>
</evidence>
<feature type="coiled-coil region" evidence="1">
    <location>
        <begin position="972"/>
        <end position="1006"/>
    </location>
</feature>
<feature type="coiled-coil region" evidence="1">
    <location>
        <begin position="2163"/>
        <end position="2306"/>
    </location>
</feature>
<dbReference type="PANTHER" id="PTHR23159:SF31">
    <property type="entry name" value="CENTROSOME-ASSOCIATED PROTEIN CEP250 ISOFORM X1"/>
    <property type="match status" value="1"/>
</dbReference>
<feature type="coiled-coil region" evidence="1">
    <location>
        <begin position="2377"/>
        <end position="2411"/>
    </location>
</feature>
<feature type="compositionally biased region" description="Gly residues" evidence="2">
    <location>
        <begin position="3167"/>
        <end position="3177"/>
    </location>
</feature>
<feature type="compositionally biased region" description="Low complexity" evidence="2">
    <location>
        <begin position="243"/>
        <end position="255"/>
    </location>
</feature>
<dbReference type="EMBL" id="GL378387">
    <property type="protein sequence ID" value="EFJ42063.1"/>
    <property type="molecule type" value="Genomic_DNA"/>
</dbReference>
<evidence type="ECO:0000256" key="2">
    <source>
        <dbReference type="SAM" id="MobiDB-lite"/>
    </source>
</evidence>
<feature type="region of interest" description="Disordered" evidence="2">
    <location>
        <begin position="219"/>
        <end position="255"/>
    </location>
</feature>
<feature type="region of interest" description="Disordered" evidence="2">
    <location>
        <begin position="2846"/>
        <end position="2926"/>
    </location>
</feature>
<feature type="region of interest" description="Disordered" evidence="2">
    <location>
        <begin position="3167"/>
        <end position="3188"/>
    </location>
</feature>
<proteinExistence type="predicted"/>
<reference evidence="3 4" key="1">
    <citation type="journal article" date="2010" name="Science">
        <title>Genomic analysis of organismal complexity in the multicellular green alga Volvox carteri.</title>
        <authorList>
            <person name="Prochnik S.E."/>
            <person name="Umen J."/>
            <person name="Nedelcu A.M."/>
            <person name="Hallmann A."/>
            <person name="Miller S.M."/>
            <person name="Nishii I."/>
            <person name="Ferris P."/>
            <person name="Kuo A."/>
            <person name="Mitros T."/>
            <person name="Fritz-Laylin L.K."/>
            <person name="Hellsten U."/>
            <person name="Chapman J."/>
            <person name="Simakov O."/>
            <person name="Rensing S.A."/>
            <person name="Terry A."/>
            <person name="Pangilinan J."/>
            <person name="Kapitonov V."/>
            <person name="Jurka J."/>
            <person name="Salamov A."/>
            <person name="Shapiro H."/>
            <person name="Schmutz J."/>
            <person name="Grimwood J."/>
            <person name="Lindquist E."/>
            <person name="Lucas S."/>
            <person name="Grigoriev I.V."/>
            <person name="Schmitt R."/>
            <person name="Kirk D."/>
            <person name="Rokhsar D.S."/>
        </authorList>
    </citation>
    <scope>NUCLEOTIDE SEQUENCE [LARGE SCALE GENOMIC DNA]</scope>
    <source>
        <strain evidence="4">f. Nagariensis / Eve</strain>
    </source>
</reference>
<feature type="region of interest" description="Disordered" evidence="2">
    <location>
        <begin position="269"/>
        <end position="307"/>
    </location>
</feature>
<feature type="coiled-coil region" evidence="1">
    <location>
        <begin position="2755"/>
        <end position="2817"/>
    </location>
</feature>
<dbReference type="Proteomes" id="UP000001058">
    <property type="component" value="Unassembled WGS sequence"/>
</dbReference>
<feature type="coiled-coil region" evidence="1">
    <location>
        <begin position="1608"/>
        <end position="1635"/>
    </location>
</feature>
<dbReference type="InParanoid" id="D8UE46"/>
<name>D8UE46_VOLCA</name>
<feature type="region of interest" description="Disordered" evidence="2">
    <location>
        <begin position="2557"/>
        <end position="2576"/>
    </location>
</feature>
<evidence type="ECO:0000256" key="1">
    <source>
        <dbReference type="SAM" id="Coils"/>
    </source>
</evidence>
<feature type="coiled-coil region" evidence="1">
    <location>
        <begin position="794"/>
        <end position="936"/>
    </location>
</feature>
<feature type="coiled-coil region" evidence="1">
    <location>
        <begin position="1714"/>
        <end position="1741"/>
    </location>
</feature>
<keyword evidence="1" id="KW-0175">Coiled coil</keyword>
<gene>
    <name evidence="3" type="ORF">VOLCADRAFT_97975</name>
</gene>
<dbReference type="RefSeq" id="XP_002956938.1">
    <property type="nucleotide sequence ID" value="XM_002956892.1"/>
</dbReference>
<feature type="compositionally biased region" description="Low complexity" evidence="2">
    <location>
        <begin position="110"/>
        <end position="122"/>
    </location>
</feature>